<accession>A0ABU9VU69</accession>
<reference evidence="2 3" key="1">
    <citation type="submission" date="2024-04" db="EMBL/GenBank/DDBJ databases">
        <title>Genome sequencing and metabolic network reconstruction of aminoacids and betaine degradation by Anoxynatronum sibiricum.</title>
        <authorList>
            <person name="Detkova E.N."/>
            <person name="Boltjanskaja Y.V."/>
            <person name="Mardanov A.V."/>
            <person name="Kevbrin V."/>
        </authorList>
    </citation>
    <scope>NUCLEOTIDE SEQUENCE [LARGE SCALE GENOMIC DNA]</scope>
    <source>
        <strain evidence="2 3">Z-7981</strain>
    </source>
</reference>
<evidence type="ECO:0000313" key="3">
    <source>
        <dbReference type="Proteomes" id="UP001407405"/>
    </source>
</evidence>
<evidence type="ECO:0000256" key="1">
    <source>
        <dbReference type="SAM" id="MobiDB-lite"/>
    </source>
</evidence>
<proteinExistence type="predicted"/>
<keyword evidence="3" id="KW-1185">Reference proteome</keyword>
<gene>
    <name evidence="2" type="ORF">AAIG11_09465</name>
</gene>
<dbReference type="EMBL" id="JBCITM010000008">
    <property type="protein sequence ID" value="MEN1760701.1"/>
    <property type="molecule type" value="Genomic_DNA"/>
</dbReference>
<organism evidence="2 3">
    <name type="scientific">Anoxynatronum sibiricum</name>
    <dbReference type="NCBI Taxonomy" id="210623"/>
    <lineage>
        <taxon>Bacteria</taxon>
        <taxon>Bacillati</taxon>
        <taxon>Bacillota</taxon>
        <taxon>Clostridia</taxon>
        <taxon>Eubacteriales</taxon>
        <taxon>Clostridiaceae</taxon>
        <taxon>Anoxynatronum</taxon>
    </lineage>
</organism>
<evidence type="ECO:0000313" key="2">
    <source>
        <dbReference type="EMBL" id="MEN1760701.1"/>
    </source>
</evidence>
<dbReference type="Proteomes" id="UP001407405">
    <property type="component" value="Unassembled WGS sequence"/>
</dbReference>
<feature type="region of interest" description="Disordered" evidence="1">
    <location>
        <begin position="51"/>
        <end position="85"/>
    </location>
</feature>
<name>A0ABU9VU69_9CLOT</name>
<sequence>MSKNMKRIISMVVVIGFVIGLLVGGTQVFAETKVPPGQARKEVVSRLQQQAVTQQQEHEKENDEKFREYGPGAGLPPGLQGKGTPPGLLKQGFTLPPGLMEKEELPPGIQMRFRETLQWQQHWGPEGESGENYTVAEAVSQTTLMQALANEKVDVIKLTEGIVLTEPLVVNREVWMDGNGQALGAGADYDGWMIHVGQRAFFI</sequence>
<feature type="compositionally biased region" description="Basic and acidic residues" evidence="1">
    <location>
        <begin position="56"/>
        <end position="68"/>
    </location>
</feature>
<protein>
    <submittedName>
        <fullName evidence="2">Uncharacterized protein</fullName>
    </submittedName>
</protein>
<comment type="caution">
    <text evidence="2">The sequence shown here is derived from an EMBL/GenBank/DDBJ whole genome shotgun (WGS) entry which is preliminary data.</text>
</comment>
<dbReference type="RefSeq" id="WP_343186020.1">
    <property type="nucleotide sequence ID" value="NZ_JBCITM010000008.1"/>
</dbReference>